<dbReference type="InterPro" id="IPR049452">
    <property type="entry name" value="Anoctamin_TM"/>
</dbReference>
<dbReference type="GO" id="GO:0005254">
    <property type="term" value="F:chloride channel activity"/>
    <property type="evidence" value="ECO:0007669"/>
    <property type="project" value="TreeGrafter"/>
</dbReference>
<evidence type="ECO:0000256" key="2">
    <source>
        <dbReference type="ARBA" id="ARBA00022692"/>
    </source>
</evidence>
<gene>
    <name evidence="7" type="ORF">FNV43_RR06726</name>
</gene>
<dbReference type="EMBL" id="VOIH02000003">
    <property type="protein sequence ID" value="KAF3450637.1"/>
    <property type="molecule type" value="Genomic_DNA"/>
</dbReference>
<keyword evidence="8" id="KW-1185">Reference proteome</keyword>
<feature type="transmembrane region" description="Helical" evidence="5">
    <location>
        <begin position="196"/>
        <end position="218"/>
    </location>
</feature>
<keyword evidence="3 5" id="KW-1133">Transmembrane helix</keyword>
<evidence type="ECO:0000313" key="8">
    <source>
        <dbReference type="Proteomes" id="UP000796880"/>
    </source>
</evidence>
<comment type="caution">
    <text evidence="7">The sequence shown here is derived from an EMBL/GenBank/DDBJ whole genome shotgun (WGS) entry which is preliminary data.</text>
</comment>
<evidence type="ECO:0000313" key="7">
    <source>
        <dbReference type="EMBL" id="KAF3450637.1"/>
    </source>
</evidence>
<dbReference type="OrthoDB" id="296386at2759"/>
<feature type="transmembrane region" description="Helical" evidence="5">
    <location>
        <begin position="392"/>
        <end position="413"/>
    </location>
</feature>
<dbReference type="AlphaFoldDB" id="A0A8K0MLQ4"/>
<proteinExistence type="predicted"/>
<dbReference type="PANTHER" id="PTHR12308:SF73">
    <property type="entry name" value="ANOCTAMIN"/>
    <property type="match status" value="1"/>
</dbReference>
<evidence type="ECO:0000256" key="1">
    <source>
        <dbReference type="ARBA" id="ARBA00004141"/>
    </source>
</evidence>
<dbReference type="InterPro" id="IPR007632">
    <property type="entry name" value="Anoctamin"/>
</dbReference>
<feature type="transmembrane region" description="Helical" evidence="5">
    <location>
        <begin position="321"/>
        <end position="340"/>
    </location>
</feature>
<evidence type="ECO:0000256" key="3">
    <source>
        <dbReference type="ARBA" id="ARBA00022989"/>
    </source>
</evidence>
<dbReference type="GO" id="GO:0016020">
    <property type="term" value="C:membrane"/>
    <property type="evidence" value="ECO:0007669"/>
    <property type="project" value="UniProtKB-SubCell"/>
</dbReference>
<accession>A0A8K0MLQ4</accession>
<feature type="transmembrane region" description="Helical" evidence="5">
    <location>
        <begin position="503"/>
        <end position="529"/>
    </location>
</feature>
<reference evidence="7" key="1">
    <citation type="submission" date="2020-03" db="EMBL/GenBank/DDBJ databases">
        <title>A high-quality chromosome-level genome assembly of a woody plant with both climbing and erect habits, Rhamnella rubrinervis.</title>
        <authorList>
            <person name="Lu Z."/>
            <person name="Yang Y."/>
            <person name="Zhu X."/>
            <person name="Sun Y."/>
        </authorList>
    </citation>
    <scope>NUCLEOTIDE SEQUENCE</scope>
    <source>
        <strain evidence="7">BYM</strain>
        <tissue evidence="7">Leaf</tissue>
    </source>
</reference>
<feature type="domain" description="Anoctamin transmembrane" evidence="6">
    <location>
        <begin position="188"/>
        <end position="625"/>
    </location>
</feature>
<protein>
    <recommendedName>
        <fullName evidence="6">Anoctamin transmembrane domain-containing protein</fullName>
    </recommendedName>
</protein>
<keyword evidence="2 5" id="KW-0812">Transmembrane</keyword>
<organism evidence="7 8">
    <name type="scientific">Rhamnella rubrinervis</name>
    <dbReference type="NCBI Taxonomy" id="2594499"/>
    <lineage>
        <taxon>Eukaryota</taxon>
        <taxon>Viridiplantae</taxon>
        <taxon>Streptophyta</taxon>
        <taxon>Embryophyta</taxon>
        <taxon>Tracheophyta</taxon>
        <taxon>Spermatophyta</taxon>
        <taxon>Magnoliopsida</taxon>
        <taxon>eudicotyledons</taxon>
        <taxon>Gunneridae</taxon>
        <taxon>Pentapetalae</taxon>
        <taxon>rosids</taxon>
        <taxon>fabids</taxon>
        <taxon>Rosales</taxon>
        <taxon>Rhamnaceae</taxon>
        <taxon>rhamnoid group</taxon>
        <taxon>Rhamneae</taxon>
        <taxon>Rhamnella</taxon>
    </lineage>
</organism>
<name>A0A8K0MLQ4_9ROSA</name>
<evidence type="ECO:0000256" key="4">
    <source>
        <dbReference type="ARBA" id="ARBA00023136"/>
    </source>
</evidence>
<dbReference type="PANTHER" id="PTHR12308">
    <property type="entry name" value="ANOCTAMIN"/>
    <property type="match status" value="1"/>
</dbReference>
<sequence>MDVPEEQTTFEIGVVVPKRSVKAEDEAFDCVEVLVNEFKKVGLIVERVLGVADEFIKLAAPLETLGRAAAWLKIRKPTRIGMELQFEWEELKAFERQPDGSLFSWCERFHCYHHLIYGIENKSQSAVTLKCDGKELQWEVGEYLLQKLESKGIVKQVYPLHDEKKRKKLLRCWALHWWDFTNQPVDEIYSYFGTKIAVYFAFLGMYTRWLLFPAAFGLTLQIIDFGSSQLLVLPIFFVSVVLWAIMFSQFWKRKNSALLARWKISYSMEADLGYKLLGMEWSSLQSPVELIRKWGTDKKKEKEMFQRHEWLGWFMRFRNDALVILSIICLQLPFELAYAHTYEIMESDVMKFGLTAIYLFAIQYLTQVGGKVSVKLIKYENNENKEKRADSLVYKVFGLYFMQTYIGVFYHALLHRSFSTLRQVLIQRLLVSEVLQNLWENSLPYLKYSYRKYRIRSKKKREKESTGKIQFSSRVEKEYLKPSYSATIGEELEDGLFDDILELALQFGMIMMFASAFPLAFAFAILNNITEIRTDALKLLTMFKRPVPRAAATIGAWVNIFQFLTVMSICTNCALLAWLYDQEGKWKIEPGLAAILVMEHALLMIKFGFSRFVPEEPAWVRANRVKNATEAQNICSKQLLMSISRKKESDGIKEE</sequence>
<evidence type="ECO:0000259" key="6">
    <source>
        <dbReference type="Pfam" id="PF04547"/>
    </source>
</evidence>
<dbReference type="Pfam" id="PF04547">
    <property type="entry name" value="Anoctamin"/>
    <property type="match status" value="1"/>
</dbReference>
<feature type="transmembrane region" description="Helical" evidence="5">
    <location>
        <begin position="230"/>
        <end position="251"/>
    </location>
</feature>
<feature type="transmembrane region" description="Helical" evidence="5">
    <location>
        <begin position="550"/>
        <end position="580"/>
    </location>
</feature>
<comment type="subcellular location">
    <subcellularLocation>
        <location evidence="1">Membrane</location>
        <topology evidence="1">Multi-pass membrane protein</topology>
    </subcellularLocation>
</comment>
<keyword evidence="4 5" id="KW-0472">Membrane</keyword>
<feature type="transmembrane region" description="Helical" evidence="5">
    <location>
        <begin position="352"/>
        <end position="372"/>
    </location>
</feature>
<dbReference type="Proteomes" id="UP000796880">
    <property type="component" value="Unassembled WGS sequence"/>
</dbReference>
<evidence type="ECO:0000256" key="5">
    <source>
        <dbReference type="SAM" id="Phobius"/>
    </source>
</evidence>